<dbReference type="Proteomes" id="UP000822688">
    <property type="component" value="Chromosome 10"/>
</dbReference>
<proteinExistence type="predicted"/>
<gene>
    <name evidence="1" type="ORF">KC19_10G003400</name>
</gene>
<keyword evidence="2" id="KW-1185">Reference proteome</keyword>
<protein>
    <submittedName>
        <fullName evidence="1">Uncharacterized protein</fullName>
    </submittedName>
</protein>
<sequence>MQIRPIKVQCWLQDCCKLIQRKKQDVTRNQKPTLEVSRHAYHACLAPSTQTKEQRQMLQDHEPYFSNSTALFLLEWLVTFTKKTPTSVQKSSHSRLGQAHT</sequence>
<accession>A0A8T0GGE2</accession>
<comment type="caution">
    <text evidence="1">The sequence shown here is derived from an EMBL/GenBank/DDBJ whole genome shotgun (WGS) entry which is preliminary data.</text>
</comment>
<organism evidence="1 2">
    <name type="scientific">Ceratodon purpureus</name>
    <name type="common">Fire moss</name>
    <name type="synonym">Dicranum purpureum</name>
    <dbReference type="NCBI Taxonomy" id="3225"/>
    <lineage>
        <taxon>Eukaryota</taxon>
        <taxon>Viridiplantae</taxon>
        <taxon>Streptophyta</taxon>
        <taxon>Embryophyta</taxon>
        <taxon>Bryophyta</taxon>
        <taxon>Bryophytina</taxon>
        <taxon>Bryopsida</taxon>
        <taxon>Dicranidae</taxon>
        <taxon>Pseudoditrichales</taxon>
        <taxon>Ditrichaceae</taxon>
        <taxon>Ceratodon</taxon>
    </lineage>
</organism>
<evidence type="ECO:0000313" key="2">
    <source>
        <dbReference type="Proteomes" id="UP000822688"/>
    </source>
</evidence>
<name>A0A8T0GGE2_CERPU</name>
<evidence type="ECO:0000313" key="1">
    <source>
        <dbReference type="EMBL" id="KAG0558083.1"/>
    </source>
</evidence>
<dbReference type="EMBL" id="CM026431">
    <property type="protein sequence ID" value="KAG0558083.1"/>
    <property type="molecule type" value="Genomic_DNA"/>
</dbReference>
<dbReference type="AlphaFoldDB" id="A0A8T0GGE2"/>
<reference evidence="1" key="1">
    <citation type="submission" date="2020-06" db="EMBL/GenBank/DDBJ databases">
        <title>WGS assembly of Ceratodon purpureus strain R40.</title>
        <authorList>
            <person name="Carey S.B."/>
            <person name="Jenkins J."/>
            <person name="Shu S."/>
            <person name="Lovell J.T."/>
            <person name="Sreedasyam A."/>
            <person name="Maumus F."/>
            <person name="Tiley G.P."/>
            <person name="Fernandez-Pozo N."/>
            <person name="Barry K."/>
            <person name="Chen C."/>
            <person name="Wang M."/>
            <person name="Lipzen A."/>
            <person name="Daum C."/>
            <person name="Saski C.A."/>
            <person name="Payton A.C."/>
            <person name="Mcbreen J.C."/>
            <person name="Conrad R.E."/>
            <person name="Kollar L.M."/>
            <person name="Olsson S."/>
            <person name="Huttunen S."/>
            <person name="Landis J.B."/>
            <person name="Wickett N.J."/>
            <person name="Johnson M.G."/>
            <person name="Rensing S.A."/>
            <person name="Grimwood J."/>
            <person name="Schmutz J."/>
            <person name="Mcdaniel S.F."/>
        </authorList>
    </citation>
    <scope>NUCLEOTIDE SEQUENCE</scope>
    <source>
        <strain evidence="1">R40</strain>
    </source>
</reference>